<dbReference type="InterPro" id="IPR044068">
    <property type="entry name" value="CB"/>
</dbReference>
<keyword evidence="8" id="KW-1185">Reference proteome</keyword>
<feature type="domain" description="Core-binding (CB)" evidence="6">
    <location>
        <begin position="82"/>
        <end position="173"/>
    </location>
</feature>
<evidence type="ECO:0000256" key="3">
    <source>
        <dbReference type="ARBA" id="ARBA00023172"/>
    </source>
</evidence>
<dbReference type="Gene3D" id="1.10.443.10">
    <property type="entry name" value="Intergrase catalytic core"/>
    <property type="match status" value="1"/>
</dbReference>
<dbReference type="KEGG" id="anf:AQPE_1628"/>
<sequence>MVNVKFKIRKREENGFVKFEITHNNFRGRVRKHIGKGLSSEYDIYLNDFSNDIERYFEGKEVTFDATQIYANDYVERAKQKGSIFTYSDEFITLKRNTFNKRTRCYLSSSSINSYIKSIKNFKQFLTSKQLSELPEVLNDSVLNDYYNYLHPLSHNYRVKMHFRIKEFITYLMSEKRLAIDISYLKSNFSEQYDNQETDDDDRALTVEDMIKLNSLRNEFNKGIFRLKAYEKSKTIPANLQIKQRSTKESNLKRTLDCFLFMCSTGMYVSDVKKIQLVLKSTRNGEYIQYRRAKNNTYCKGIPIIDNDCFVGKTLLKAYNIKSGSNFPLNLSLNQFDKNLKIISELAGLNINLTSKMGRKTFASIYYFTHRININDIQVMLGHKEIKHTMHYLRIEDDDFATRIQEQLGLTG</sequence>
<name>A0A5K7S7C8_9BACT</name>
<dbReference type="AlphaFoldDB" id="A0A5K7S7C8"/>
<dbReference type="RefSeq" id="WP_318350470.1">
    <property type="nucleotide sequence ID" value="NZ_AP018694.1"/>
</dbReference>
<dbReference type="GO" id="GO:0006310">
    <property type="term" value="P:DNA recombination"/>
    <property type="evidence" value="ECO:0007669"/>
    <property type="project" value="UniProtKB-KW"/>
</dbReference>
<dbReference type="PANTHER" id="PTHR30349">
    <property type="entry name" value="PHAGE INTEGRASE-RELATED"/>
    <property type="match status" value="1"/>
</dbReference>
<dbReference type="EMBL" id="AP018694">
    <property type="protein sequence ID" value="BBE17478.1"/>
    <property type="molecule type" value="Genomic_DNA"/>
</dbReference>
<accession>A0A5K7S7C8</accession>
<dbReference type="InterPro" id="IPR013762">
    <property type="entry name" value="Integrase-like_cat_sf"/>
</dbReference>
<keyword evidence="3" id="KW-0233">DNA recombination</keyword>
<dbReference type="GO" id="GO:0015074">
    <property type="term" value="P:DNA integration"/>
    <property type="evidence" value="ECO:0007669"/>
    <property type="project" value="UniProtKB-KW"/>
</dbReference>
<evidence type="ECO:0000256" key="2">
    <source>
        <dbReference type="ARBA" id="ARBA00023125"/>
    </source>
</evidence>
<evidence type="ECO:0000313" key="7">
    <source>
        <dbReference type="EMBL" id="BBE17478.1"/>
    </source>
</evidence>
<keyword evidence="2 4" id="KW-0238">DNA-binding</keyword>
<evidence type="ECO:0000259" key="6">
    <source>
        <dbReference type="PROSITE" id="PS51900"/>
    </source>
</evidence>
<dbReference type="Pfam" id="PF00589">
    <property type="entry name" value="Phage_integrase"/>
    <property type="match status" value="1"/>
</dbReference>
<dbReference type="InterPro" id="IPR011010">
    <property type="entry name" value="DNA_brk_join_enz"/>
</dbReference>
<feature type="domain" description="Tyr recombinase" evidence="5">
    <location>
        <begin position="231"/>
        <end position="405"/>
    </location>
</feature>
<gene>
    <name evidence="7" type="ORF">AQPE_1628</name>
</gene>
<protein>
    <submittedName>
        <fullName evidence="7">Tyrosine type site-specific recombinase</fullName>
    </submittedName>
</protein>
<evidence type="ECO:0000256" key="4">
    <source>
        <dbReference type="PROSITE-ProRule" id="PRU01248"/>
    </source>
</evidence>
<reference evidence="7" key="1">
    <citation type="journal article" date="2020" name="Int. J. Syst. Evol. Microbiol.">
        <title>Aquipluma nitroreducens gen. nov. sp. nov., a novel facultatively anaerobic bacterium isolated from a freshwater lake.</title>
        <authorList>
            <person name="Watanabe M."/>
            <person name="Kojima H."/>
            <person name="Fukui M."/>
        </authorList>
    </citation>
    <scope>NUCLEOTIDE SEQUENCE</scope>
    <source>
        <strain evidence="7">MeG22</strain>
    </source>
</reference>
<dbReference type="InterPro" id="IPR002104">
    <property type="entry name" value="Integrase_catalytic"/>
</dbReference>
<keyword evidence="1" id="KW-0229">DNA integration</keyword>
<dbReference type="InterPro" id="IPR050090">
    <property type="entry name" value="Tyrosine_recombinase_XerCD"/>
</dbReference>
<dbReference type="Proteomes" id="UP001193389">
    <property type="component" value="Chromosome"/>
</dbReference>
<proteinExistence type="predicted"/>
<evidence type="ECO:0000313" key="8">
    <source>
        <dbReference type="Proteomes" id="UP001193389"/>
    </source>
</evidence>
<dbReference type="PROSITE" id="PS51900">
    <property type="entry name" value="CB"/>
    <property type="match status" value="1"/>
</dbReference>
<dbReference type="GO" id="GO:0003677">
    <property type="term" value="F:DNA binding"/>
    <property type="evidence" value="ECO:0007669"/>
    <property type="project" value="UniProtKB-UniRule"/>
</dbReference>
<organism evidence="7 8">
    <name type="scientific">Aquipluma nitroreducens</name>
    <dbReference type="NCBI Taxonomy" id="2010828"/>
    <lineage>
        <taxon>Bacteria</taxon>
        <taxon>Pseudomonadati</taxon>
        <taxon>Bacteroidota</taxon>
        <taxon>Bacteroidia</taxon>
        <taxon>Marinilabiliales</taxon>
        <taxon>Prolixibacteraceae</taxon>
        <taxon>Aquipluma</taxon>
    </lineage>
</organism>
<evidence type="ECO:0000256" key="1">
    <source>
        <dbReference type="ARBA" id="ARBA00022908"/>
    </source>
</evidence>
<dbReference type="SUPFAM" id="SSF56349">
    <property type="entry name" value="DNA breaking-rejoining enzymes"/>
    <property type="match status" value="1"/>
</dbReference>
<evidence type="ECO:0000259" key="5">
    <source>
        <dbReference type="PROSITE" id="PS51898"/>
    </source>
</evidence>
<dbReference type="PANTHER" id="PTHR30349:SF64">
    <property type="entry name" value="PROPHAGE INTEGRASE INTD-RELATED"/>
    <property type="match status" value="1"/>
</dbReference>
<dbReference type="PROSITE" id="PS51898">
    <property type="entry name" value="TYR_RECOMBINASE"/>
    <property type="match status" value="1"/>
</dbReference>